<protein>
    <submittedName>
        <fullName evidence="1">Uncharacterized protein</fullName>
    </submittedName>
</protein>
<proteinExistence type="predicted"/>
<accession>A0A061SJP6</accession>
<organism evidence="1">
    <name type="scientific">Tetraselmis sp. GSL018</name>
    <dbReference type="NCBI Taxonomy" id="582737"/>
    <lineage>
        <taxon>Eukaryota</taxon>
        <taxon>Viridiplantae</taxon>
        <taxon>Chlorophyta</taxon>
        <taxon>core chlorophytes</taxon>
        <taxon>Chlorodendrophyceae</taxon>
        <taxon>Chlorodendrales</taxon>
        <taxon>Chlorodendraceae</taxon>
        <taxon>Tetraselmis</taxon>
    </lineage>
</organism>
<evidence type="ECO:0000313" key="1">
    <source>
        <dbReference type="EMBL" id="JAC84513.1"/>
    </source>
</evidence>
<dbReference type="AlphaFoldDB" id="A0A061SJP6"/>
<sequence length="147" mass="16587">MIFKQLGNFEFGYFCLLEYCFVTVPHNATDSSLPVSLEVLDSHTWPFPVRRVAWASPGHICRPRHGVQDRSSSVLFRICCVLFKAAIATSSLAPCLLSKLYLSHSAGYSFPRLCLSTPASPLVVLWDSPHRTDCRLLVCEIWHTDRC</sequence>
<gene>
    <name evidence="1" type="ORF">TSPGSL018_800</name>
</gene>
<dbReference type="EMBL" id="GBEZ01000370">
    <property type="protein sequence ID" value="JAC84513.1"/>
    <property type="molecule type" value="Transcribed_RNA"/>
</dbReference>
<name>A0A061SJP6_9CHLO</name>
<reference evidence="1" key="1">
    <citation type="submission" date="2014-05" db="EMBL/GenBank/DDBJ databases">
        <title>The transcriptome of the halophilic microalga Tetraselmis sp. GSL018 isolated from the Great Salt Lake, Utah.</title>
        <authorList>
            <person name="Jinkerson R.E."/>
            <person name="D'Adamo S."/>
            <person name="Posewitz M.C."/>
        </authorList>
    </citation>
    <scope>NUCLEOTIDE SEQUENCE</scope>
    <source>
        <strain evidence="1">GSL018</strain>
    </source>
</reference>